<feature type="transmembrane region" description="Helical" evidence="2">
    <location>
        <begin position="120"/>
        <end position="139"/>
    </location>
</feature>
<dbReference type="AlphaFoldDB" id="A0A1I8QAU1"/>
<organism evidence="4 5">
    <name type="scientific">Stomoxys calcitrans</name>
    <name type="common">Stable fly</name>
    <name type="synonym">Conops calcitrans</name>
    <dbReference type="NCBI Taxonomy" id="35570"/>
    <lineage>
        <taxon>Eukaryota</taxon>
        <taxon>Metazoa</taxon>
        <taxon>Ecdysozoa</taxon>
        <taxon>Arthropoda</taxon>
        <taxon>Hexapoda</taxon>
        <taxon>Insecta</taxon>
        <taxon>Pterygota</taxon>
        <taxon>Neoptera</taxon>
        <taxon>Endopterygota</taxon>
        <taxon>Diptera</taxon>
        <taxon>Brachycera</taxon>
        <taxon>Muscomorpha</taxon>
        <taxon>Muscoidea</taxon>
        <taxon>Muscidae</taxon>
        <taxon>Stomoxys</taxon>
    </lineage>
</organism>
<dbReference type="KEGG" id="scac:106088985"/>
<keyword evidence="2" id="KW-1133">Transmembrane helix</keyword>
<dbReference type="EnsemblMetazoa" id="SCAU015431-RA">
    <property type="protein sequence ID" value="SCAU015431-PA"/>
    <property type="gene ID" value="SCAU015431"/>
</dbReference>
<keyword evidence="5" id="KW-1185">Reference proteome</keyword>
<evidence type="ECO:0000256" key="1">
    <source>
        <dbReference type="SAM" id="MobiDB-lite"/>
    </source>
</evidence>
<gene>
    <name evidence="4" type="primary">106088985</name>
</gene>
<feature type="chain" id="PRO_5009328060" evidence="3">
    <location>
        <begin position="22"/>
        <end position="215"/>
    </location>
</feature>
<proteinExistence type="predicted"/>
<keyword evidence="2" id="KW-0472">Membrane</keyword>
<dbReference type="VEuPathDB" id="VectorBase:SCAU015431"/>
<evidence type="ECO:0000313" key="5">
    <source>
        <dbReference type="Proteomes" id="UP000095300"/>
    </source>
</evidence>
<dbReference type="OrthoDB" id="295078at2759"/>
<dbReference type="Proteomes" id="UP000095300">
    <property type="component" value="Unassembled WGS sequence"/>
</dbReference>
<sequence length="215" mass="24752">MELHVVVIGLLVLQGSLEGLALQCHQCKNTIDGGCFEFEKGHTIFLNECDSTATACVTEVKTKAGVEFVRRACKTSAWKCEGNCYTCHSDGCNYRNDDFQEVTTPRRLKATTMELITGNIYPIMGLGLLVTLLLVWIIIKVCCSNKDDEYEDEYYDEEDEDVEYDEEEKEMEDYDEENEEDYEEDYDSIEKEYHEYAQDAEDSYNKLKGDTVIHI</sequence>
<feature type="signal peptide" evidence="3">
    <location>
        <begin position="1"/>
        <end position="21"/>
    </location>
</feature>
<accession>A0A1I8QAU1</accession>
<keyword evidence="3" id="KW-0732">Signal</keyword>
<protein>
    <submittedName>
        <fullName evidence="4">Uncharacterized protein</fullName>
    </submittedName>
</protein>
<evidence type="ECO:0000256" key="2">
    <source>
        <dbReference type="SAM" id="Phobius"/>
    </source>
</evidence>
<feature type="region of interest" description="Disordered" evidence="1">
    <location>
        <begin position="153"/>
        <end position="186"/>
    </location>
</feature>
<name>A0A1I8QAU1_STOCA</name>
<keyword evidence="2" id="KW-0812">Transmembrane</keyword>
<evidence type="ECO:0000256" key="3">
    <source>
        <dbReference type="SAM" id="SignalP"/>
    </source>
</evidence>
<reference evidence="4" key="1">
    <citation type="submission" date="2020-05" db="UniProtKB">
        <authorList>
            <consortium name="EnsemblMetazoa"/>
        </authorList>
    </citation>
    <scope>IDENTIFICATION</scope>
    <source>
        <strain evidence="4">USDA</strain>
    </source>
</reference>
<evidence type="ECO:0000313" key="4">
    <source>
        <dbReference type="EnsemblMetazoa" id="SCAU015431-PA"/>
    </source>
</evidence>